<reference evidence="2" key="1">
    <citation type="submission" date="2021-04" db="EMBL/GenBank/DDBJ databases">
        <authorList>
            <person name="Edwards E.G."/>
            <person name="Siddiqui F.A."/>
            <person name="Anastasi R.E."/>
            <person name="Conroy D.J."/>
            <person name="Gerton T.J."/>
            <person name="Laizure I.E."/>
            <person name="Reynolds J.D."/>
            <person name="Ulker M."/>
            <person name="Ouellette S.K."/>
            <person name="Duggan K.O."/>
            <person name="Johnson K.C."/>
            <person name="MacLea K.S."/>
            <person name="Garlena R.A."/>
            <person name="Russell D.A."/>
            <person name="Jacobs-Sera D."/>
            <person name="Hatfull G.F."/>
        </authorList>
    </citation>
    <scope>NUCLEOTIDE SEQUENCE</scope>
</reference>
<organism evidence="2 3">
    <name type="scientific">Arthrobacter phage SilentRX</name>
    <dbReference type="NCBI Taxonomy" id="2836091"/>
    <lineage>
        <taxon>Viruses</taxon>
        <taxon>Duplodnaviria</taxon>
        <taxon>Heunggongvirae</taxon>
        <taxon>Uroviricota</taxon>
        <taxon>Caudoviricetes</taxon>
        <taxon>Silentrexvirus</taxon>
        <taxon>Silentrexvirus silentrx</taxon>
    </lineage>
</organism>
<keyword evidence="1" id="KW-0812">Transmembrane</keyword>
<feature type="transmembrane region" description="Helical" evidence="1">
    <location>
        <begin position="51"/>
        <end position="72"/>
    </location>
</feature>
<dbReference type="EMBL" id="MW862992">
    <property type="protein sequence ID" value="QWY82759.1"/>
    <property type="molecule type" value="Genomic_DNA"/>
</dbReference>
<dbReference type="KEGG" id="vg:77932277"/>
<dbReference type="Proteomes" id="UP000693725">
    <property type="component" value="Segment"/>
</dbReference>
<gene>
    <name evidence="2" type="primary">17</name>
    <name evidence="2" type="ORF">SEA_SILENTRX_17</name>
</gene>
<evidence type="ECO:0000313" key="2">
    <source>
        <dbReference type="EMBL" id="QWY82759.1"/>
    </source>
</evidence>
<keyword evidence="1" id="KW-1133">Transmembrane helix</keyword>
<name>A0A8F3EBC2_9CAUD</name>
<sequence length="103" mass="12103">MEIVVWVLAFVVSTLSIGRITRLLVHDDFPPVVWFRIKWDDKTDGSGWNKLFHCHWCLSFWVALPIGLWAWLSNLHTSWWVFNVIMAASYVAPMIVERDQKDS</sequence>
<evidence type="ECO:0000256" key="1">
    <source>
        <dbReference type="SAM" id="Phobius"/>
    </source>
</evidence>
<dbReference type="GeneID" id="77932277"/>
<keyword evidence="1" id="KW-0472">Membrane</keyword>
<evidence type="ECO:0000313" key="3">
    <source>
        <dbReference type="Proteomes" id="UP000693725"/>
    </source>
</evidence>
<accession>A0A8F3EBC2</accession>
<keyword evidence="3" id="KW-1185">Reference proteome</keyword>
<protein>
    <recommendedName>
        <fullName evidence="4">DUF1360 domain-containing protein</fullName>
    </recommendedName>
</protein>
<proteinExistence type="predicted"/>
<dbReference type="RefSeq" id="YP_010656398.1">
    <property type="nucleotide sequence ID" value="NC_070838.1"/>
</dbReference>
<feature type="transmembrane region" description="Helical" evidence="1">
    <location>
        <begin position="78"/>
        <end position="96"/>
    </location>
</feature>
<feature type="transmembrane region" description="Helical" evidence="1">
    <location>
        <begin position="6"/>
        <end position="25"/>
    </location>
</feature>
<evidence type="ECO:0008006" key="4">
    <source>
        <dbReference type="Google" id="ProtNLM"/>
    </source>
</evidence>